<reference evidence="2 3" key="1">
    <citation type="submission" date="2018-07" db="EMBL/GenBank/DDBJ databases">
        <title>Oceanihabitans testaceum sp. nov., isolated from marine sediment.</title>
        <authorList>
            <person name="Li C.-M."/>
        </authorList>
    </citation>
    <scope>NUCLEOTIDE SEQUENCE [LARGE SCALE GENOMIC DNA]</scope>
    <source>
        <strain evidence="2 3">S9-10</strain>
    </source>
</reference>
<evidence type="ECO:0000313" key="1">
    <source>
        <dbReference type="EMBL" id="RCU56961.1"/>
    </source>
</evidence>
<sequence>MNKFTVLLLLITIGIISCKNSEKEIDELEIAEKFYIAIDNSNPSKTTELITERFTTIDDGFEQKYSENEYAEWVKWDSVFQPTYKILKIEKENGIIKAKISKTDKRISFLHHEPIITDEIIQFEGNKIKNINRTSASFNVEEFVKNRDKLVNWIAENQPELNGFLNDQTKSGGMNYLKAIELYKNKK</sequence>
<gene>
    <name evidence="1" type="ORF">DU428_08405</name>
    <name evidence="2" type="ORF">DU428_08470</name>
</gene>
<protein>
    <submittedName>
        <fullName evidence="2">Uncharacterized protein</fullName>
    </submittedName>
</protein>
<organism evidence="2 3">
    <name type="scientific">Oceanihabitans sediminis</name>
    <dbReference type="NCBI Taxonomy" id="1812012"/>
    <lineage>
        <taxon>Bacteria</taxon>
        <taxon>Pseudomonadati</taxon>
        <taxon>Bacteroidota</taxon>
        <taxon>Flavobacteriia</taxon>
        <taxon>Flavobacteriales</taxon>
        <taxon>Flavobacteriaceae</taxon>
        <taxon>Oceanihabitans</taxon>
    </lineage>
</organism>
<dbReference type="EMBL" id="QPIG01000003">
    <property type="protein sequence ID" value="RCU56974.1"/>
    <property type="molecule type" value="Genomic_DNA"/>
</dbReference>
<dbReference type="EMBL" id="QPIG01000003">
    <property type="protein sequence ID" value="RCU56961.1"/>
    <property type="molecule type" value="Genomic_DNA"/>
</dbReference>
<name>A0A368P4G4_9FLAO</name>
<keyword evidence="3" id="KW-1185">Reference proteome</keyword>
<evidence type="ECO:0000313" key="3">
    <source>
        <dbReference type="Proteomes" id="UP000252249"/>
    </source>
</evidence>
<dbReference type="OrthoDB" id="1121874at2"/>
<proteinExistence type="predicted"/>
<dbReference type="Proteomes" id="UP000252249">
    <property type="component" value="Unassembled WGS sequence"/>
</dbReference>
<evidence type="ECO:0000313" key="2">
    <source>
        <dbReference type="EMBL" id="RCU56974.1"/>
    </source>
</evidence>
<accession>A0A368P4G4</accession>
<comment type="caution">
    <text evidence="2">The sequence shown here is derived from an EMBL/GenBank/DDBJ whole genome shotgun (WGS) entry which is preliminary data.</text>
</comment>
<dbReference type="PROSITE" id="PS51257">
    <property type="entry name" value="PROKAR_LIPOPROTEIN"/>
    <property type="match status" value="1"/>
</dbReference>
<dbReference type="AlphaFoldDB" id="A0A368P4G4"/>
<dbReference type="RefSeq" id="WP_114436832.1">
    <property type="nucleotide sequence ID" value="NZ_QPIG01000003.1"/>
</dbReference>